<comment type="catalytic activity">
    <reaction evidence="12">
        <text>L-tyrosyl-[glycogenin] + UDP-alpha-D-glucose = alpha-D-glucosyl-L-tyrosyl-[glycogenin] + UDP + H(+)</text>
        <dbReference type="Rhea" id="RHEA:23360"/>
        <dbReference type="Rhea" id="RHEA-COMP:14604"/>
        <dbReference type="Rhea" id="RHEA-COMP:14605"/>
        <dbReference type="ChEBI" id="CHEBI:15378"/>
        <dbReference type="ChEBI" id="CHEBI:46858"/>
        <dbReference type="ChEBI" id="CHEBI:58223"/>
        <dbReference type="ChEBI" id="CHEBI:58885"/>
        <dbReference type="ChEBI" id="CHEBI:140573"/>
        <dbReference type="EC" id="2.4.1.186"/>
    </reaction>
</comment>
<dbReference type="EC" id="2.4.1.186" evidence="10"/>
<evidence type="ECO:0000256" key="4">
    <source>
        <dbReference type="ARBA" id="ARBA00022679"/>
    </source>
</evidence>
<evidence type="ECO:0000256" key="13">
    <source>
        <dbReference type="ARBA" id="ARBA00057883"/>
    </source>
</evidence>
<dbReference type="Proteomes" id="UP000217199">
    <property type="component" value="Unassembled WGS sequence"/>
</dbReference>
<feature type="compositionally biased region" description="Polar residues" evidence="14">
    <location>
        <begin position="440"/>
        <end position="458"/>
    </location>
</feature>
<feature type="compositionally biased region" description="Low complexity" evidence="14">
    <location>
        <begin position="392"/>
        <end position="403"/>
    </location>
</feature>
<evidence type="ECO:0000313" key="15">
    <source>
        <dbReference type="EMBL" id="PAV22542.1"/>
    </source>
</evidence>
<reference evidence="15 16" key="1">
    <citation type="journal article" date="2017" name="Mol. Ecol.">
        <title>Comparative and population genomic landscape of Phellinus noxius: A hypervariable fungus causing root rot in trees.</title>
        <authorList>
            <person name="Chung C.L."/>
            <person name="Lee T.J."/>
            <person name="Akiba M."/>
            <person name="Lee H.H."/>
            <person name="Kuo T.H."/>
            <person name="Liu D."/>
            <person name="Ke H.M."/>
            <person name="Yokoi T."/>
            <person name="Roa M.B."/>
            <person name="Lu M.J."/>
            <person name="Chang Y.Y."/>
            <person name="Ann P.J."/>
            <person name="Tsai J.N."/>
            <person name="Chen C.Y."/>
            <person name="Tzean S.S."/>
            <person name="Ota Y."/>
            <person name="Hattori T."/>
            <person name="Sahashi N."/>
            <person name="Liou R.F."/>
            <person name="Kikuchi T."/>
            <person name="Tsai I.J."/>
        </authorList>
    </citation>
    <scope>NUCLEOTIDE SEQUENCE [LARGE SCALE GENOMIC DNA]</scope>
    <source>
        <strain evidence="15 16">FFPRI411160</strain>
    </source>
</reference>
<dbReference type="PANTHER" id="PTHR11183">
    <property type="entry name" value="GLYCOGENIN SUBFAMILY MEMBER"/>
    <property type="match status" value="1"/>
</dbReference>
<dbReference type="GO" id="GO:0046872">
    <property type="term" value="F:metal ion binding"/>
    <property type="evidence" value="ECO:0007669"/>
    <property type="project" value="UniProtKB-KW"/>
</dbReference>
<dbReference type="InterPro" id="IPR050587">
    <property type="entry name" value="GNT1/Glycosyltrans_8"/>
</dbReference>
<protein>
    <recommendedName>
        <fullName evidence="10">glycogenin glucosyltransferase</fullName>
        <ecNumber evidence="10">2.4.1.186</ecNumber>
    </recommendedName>
</protein>
<keyword evidence="7" id="KW-0325">Glycoprotein</keyword>
<evidence type="ECO:0000256" key="3">
    <source>
        <dbReference type="ARBA" id="ARBA00022490"/>
    </source>
</evidence>
<comment type="catalytic activity">
    <reaction evidence="11">
        <text>[1,4-alpha-D-glucosyl](n)-L-tyrosyl-[glycogenin] + UDP-alpha-D-glucose = [1,4-alpha-D-glucosyl](n+1)-L-tyrosyl-[glycogenin] + UDP + H(+)</text>
        <dbReference type="Rhea" id="RHEA:56560"/>
        <dbReference type="Rhea" id="RHEA-COMP:14606"/>
        <dbReference type="Rhea" id="RHEA-COMP:14607"/>
        <dbReference type="ChEBI" id="CHEBI:15378"/>
        <dbReference type="ChEBI" id="CHEBI:58223"/>
        <dbReference type="ChEBI" id="CHEBI:58885"/>
        <dbReference type="ChEBI" id="CHEBI:140574"/>
        <dbReference type="EC" id="2.4.1.186"/>
    </reaction>
</comment>
<gene>
    <name evidence="15" type="ORF">PNOK_0249900</name>
</gene>
<evidence type="ECO:0000256" key="14">
    <source>
        <dbReference type="SAM" id="MobiDB-lite"/>
    </source>
</evidence>
<name>A0A286USP5_9AGAM</name>
<dbReference type="GO" id="GO:0008466">
    <property type="term" value="F:glycogenin glucosyltransferase activity"/>
    <property type="evidence" value="ECO:0007669"/>
    <property type="project" value="UniProtKB-EC"/>
</dbReference>
<keyword evidence="6" id="KW-0320">Glycogen biosynthesis</keyword>
<comment type="caution">
    <text evidence="15">The sequence shown here is derived from an EMBL/GenBank/DDBJ whole genome shotgun (WGS) entry which is preliminary data.</text>
</comment>
<dbReference type="GO" id="GO:0005737">
    <property type="term" value="C:cytoplasm"/>
    <property type="evidence" value="ECO:0007669"/>
    <property type="project" value="UniProtKB-SubCell"/>
</dbReference>
<feature type="compositionally biased region" description="Acidic residues" evidence="14">
    <location>
        <begin position="426"/>
        <end position="439"/>
    </location>
</feature>
<dbReference type="OrthoDB" id="2014201at2759"/>
<evidence type="ECO:0000256" key="6">
    <source>
        <dbReference type="ARBA" id="ARBA00023056"/>
    </source>
</evidence>
<comment type="function">
    <text evidence="13">Self-glucosylating initiator of glycogen synthesis. It catalyzes the formation of a short alpha (1,4)-glucosyl chain covalently attached via a glucose 1-O-tyrosyl linkage to internal tyrosine residues and these chains act as primers for the elongation reaction catalyzed by glycogen synthase.</text>
</comment>
<dbReference type="Gene3D" id="3.90.550.10">
    <property type="entry name" value="Spore Coat Polysaccharide Biosynthesis Protein SpsA, Chain A"/>
    <property type="match status" value="1"/>
</dbReference>
<evidence type="ECO:0000256" key="1">
    <source>
        <dbReference type="ARBA" id="ARBA00001936"/>
    </source>
</evidence>
<dbReference type="CDD" id="cd02537">
    <property type="entry name" value="GT8_Glycogenin"/>
    <property type="match status" value="1"/>
</dbReference>
<evidence type="ECO:0000256" key="8">
    <source>
        <dbReference type="ARBA" id="ARBA00023211"/>
    </source>
</evidence>
<feature type="compositionally biased region" description="Basic and acidic residues" evidence="14">
    <location>
        <begin position="408"/>
        <end position="419"/>
    </location>
</feature>
<evidence type="ECO:0000256" key="11">
    <source>
        <dbReference type="ARBA" id="ARBA00050886"/>
    </source>
</evidence>
<evidence type="ECO:0000313" key="16">
    <source>
        <dbReference type="Proteomes" id="UP000217199"/>
    </source>
</evidence>
<dbReference type="InterPro" id="IPR029044">
    <property type="entry name" value="Nucleotide-diphossugar_trans"/>
</dbReference>
<dbReference type="GO" id="GO:0005978">
    <property type="term" value="P:glycogen biosynthetic process"/>
    <property type="evidence" value="ECO:0007669"/>
    <property type="project" value="UniProtKB-KW"/>
</dbReference>
<keyword evidence="4" id="KW-0808">Transferase</keyword>
<dbReference type="SUPFAM" id="SSF53448">
    <property type="entry name" value="Nucleotide-diphospho-sugar transferases"/>
    <property type="match status" value="1"/>
</dbReference>
<evidence type="ECO:0000256" key="12">
    <source>
        <dbReference type="ARBA" id="ARBA00052293"/>
    </source>
</evidence>
<dbReference type="InParanoid" id="A0A286USP5"/>
<keyword evidence="5" id="KW-0479">Metal-binding</keyword>
<evidence type="ECO:0000256" key="2">
    <source>
        <dbReference type="ARBA" id="ARBA00004496"/>
    </source>
</evidence>
<keyword evidence="16" id="KW-1185">Reference proteome</keyword>
<organism evidence="15 16">
    <name type="scientific">Pyrrhoderma noxium</name>
    <dbReference type="NCBI Taxonomy" id="2282107"/>
    <lineage>
        <taxon>Eukaryota</taxon>
        <taxon>Fungi</taxon>
        <taxon>Dikarya</taxon>
        <taxon>Basidiomycota</taxon>
        <taxon>Agaricomycotina</taxon>
        <taxon>Agaricomycetes</taxon>
        <taxon>Hymenochaetales</taxon>
        <taxon>Hymenochaetaceae</taxon>
        <taxon>Pyrrhoderma</taxon>
    </lineage>
</organism>
<dbReference type="Pfam" id="PF01501">
    <property type="entry name" value="Glyco_transf_8"/>
    <property type="match status" value="1"/>
</dbReference>
<dbReference type="InterPro" id="IPR002495">
    <property type="entry name" value="Glyco_trans_8"/>
</dbReference>
<evidence type="ECO:0000256" key="5">
    <source>
        <dbReference type="ARBA" id="ARBA00022723"/>
    </source>
</evidence>
<feature type="region of interest" description="Disordered" evidence="14">
    <location>
        <begin position="389"/>
        <end position="469"/>
    </location>
</feature>
<dbReference type="EMBL" id="NBII01000002">
    <property type="protein sequence ID" value="PAV22542.1"/>
    <property type="molecule type" value="Genomic_DNA"/>
</dbReference>
<dbReference type="FunFam" id="3.90.550.10:FF:000092">
    <property type="entry name" value="Glycogenin 2"/>
    <property type="match status" value="1"/>
</dbReference>
<dbReference type="AlphaFoldDB" id="A0A286USP5"/>
<comment type="cofactor">
    <cofactor evidence="1">
        <name>Mn(2+)</name>
        <dbReference type="ChEBI" id="CHEBI:29035"/>
    </cofactor>
</comment>
<feature type="compositionally biased region" description="Polar residues" evidence="14">
    <location>
        <begin position="607"/>
        <end position="627"/>
    </location>
</feature>
<proteinExistence type="inferred from homology"/>
<accession>A0A286USP5</accession>
<sequence>MSDGFAFATLVTSNQYLPGALTVAAALKEVHPSPPQDPEVPFKTVCLVTPETVDVETIKFLRKTFDLVVGVEPIEGHNVSELQLLGRPDLHSVLTKIHVFRLTQFEKIIFLDADILPIRPLSHLFTLPYEFSAVPDVGWPDIFNSGFMVLTPGEDKFNEIRSTIQSKGSWDGGDQGVLNEWRGTNWNRLSFTYNTTPTASYTYAPAYERFGSQISAIHFIGPNKPWNDLPFRAPSSRYSDVSEQRSIPLRGPNQSYGYSDLVDRWFDVYDRNYRLNQSQNRDTFIPQRYENAWDQHSSESQPRSTKKDVFDLEELRNMALKGSGSTIRQAGEGTYVGLPLEGRVDLVRPKRPQSHLPTPIGASGVGGFSNAWDSIPSIQKYASRLAKPFPATLSTQTQTLTSPRQRRRSESSYRSRGESDANSMDGDVEDEIDESDEDTGTVTSSGDQLVGATNNSIPPTDPPPQQNEKKEYRSYGVQTLPKSVRSVAVQVRNSVGNLGSNDTKKTRLPSGNSILLNLPRPPSIQEMHLAFEQSAITTPSSTNIDAPMSLTTGKQQESVFSGTMTPRLHDMYTFETPSRTPLSLYSGIQPPVPEERRYYDSIRSTEEQNYPTPSLVTRTSSQETADSSLGPISPADNPLSSPSRRLVGRTWDPKTGVDIFKRGSEEVLARFLRMGSWEETTANSR</sequence>
<evidence type="ECO:0000256" key="10">
    <source>
        <dbReference type="ARBA" id="ARBA00038934"/>
    </source>
</evidence>
<evidence type="ECO:0000256" key="9">
    <source>
        <dbReference type="ARBA" id="ARBA00038162"/>
    </source>
</evidence>
<feature type="region of interest" description="Disordered" evidence="14">
    <location>
        <begin position="604"/>
        <end position="648"/>
    </location>
</feature>
<dbReference type="STRING" id="2282107.A0A286USP5"/>
<keyword evidence="3" id="KW-0963">Cytoplasm</keyword>
<evidence type="ECO:0000256" key="7">
    <source>
        <dbReference type="ARBA" id="ARBA00023180"/>
    </source>
</evidence>
<comment type="subcellular location">
    <subcellularLocation>
        <location evidence="2">Cytoplasm</location>
    </subcellularLocation>
</comment>
<comment type="similarity">
    <text evidence="9">Belongs to the glycosyltransferase 8 family. Glycogenin subfamily.</text>
</comment>
<keyword evidence="8" id="KW-0464">Manganese</keyword>